<reference evidence="2" key="1">
    <citation type="submission" date="2017-11" db="EMBL/GenBank/DDBJ databases">
        <authorList>
            <person name="Lima N.C."/>
            <person name="Parody-Merino A.M."/>
            <person name="Battley P.F."/>
            <person name="Fidler A.E."/>
            <person name="Prosdocimi F."/>
        </authorList>
    </citation>
    <scope>NUCLEOTIDE SEQUENCE [LARGE SCALE GENOMIC DNA]</scope>
</reference>
<dbReference type="Proteomes" id="UP000233556">
    <property type="component" value="Unassembled WGS sequence"/>
</dbReference>
<protein>
    <submittedName>
        <fullName evidence="1">Uncharacterized protein</fullName>
    </submittedName>
</protein>
<dbReference type="AlphaFoldDB" id="A0A2I0TSU0"/>
<sequence>MPIVFYLLPEEPKVSSHGEIKKKKQKTGCVCVFALERVVLKLQLKTHKEMVVDTILDWSFFSGGFGVAANHTLTLTHRFCGNGKKEGFKRQTDVT</sequence>
<evidence type="ECO:0000313" key="2">
    <source>
        <dbReference type="Proteomes" id="UP000233556"/>
    </source>
</evidence>
<name>A0A2I0TSU0_LIMLA</name>
<gene>
    <name evidence="1" type="ORF">llap_12887</name>
</gene>
<reference evidence="2" key="2">
    <citation type="submission" date="2017-12" db="EMBL/GenBank/DDBJ databases">
        <title>Genome sequence of the Bar-tailed Godwit (Limosa lapponica baueri).</title>
        <authorList>
            <person name="Lima N.C.B."/>
            <person name="Parody-Merino A.M."/>
            <person name="Battley P.F."/>
            <person name="Fidler A.E."/>
            <person name="Prosdocimi F."/>
        </authorList>
    </citation>
    <scope>NUCLEOTIDE SEQUENCE [LARGE SCALE GENOMIC DNA]</scope>
</reference>
<proteinExistence type="predicted"/>
<accession>A0A2I0TSU0</accession>
<evidence type="ECO:0000313" key="1">
    <source>
        <dbReference type="EMBL" id="PKU36813.1"/>
    </source>
</evidence>
<organism evidence="1 2">
    <name type="scientific">Limosa lapponica baueri</name>
    <dbReference type="NCBI Taxonomy" id="1758121"/>
    <lineage>
        <taxon>Eukaryota</taxon>
        <taxon>Metazoa</taxon>
        <taxon>Chordata</taxon>
        <taxon>Craniata</taxon>
        <taxon>Vertebrata</taxon>
        <taxon>Euteleostomi</taxon>
        <taxon>Archelosauria</taxon>
        <taxon>Archosauria</taxon>
        <taxon>Dinosauria</taxon>
        <taxon>Saurischia</taxon>
        <taxon>Theropoda</taxon>
        <taxon>Coelurosauria</taxon>
        <taxon>Aves</taxon>
        <taxon>Neognathae</taxon>
        <taxon>Neoaves</taxon>
        <taxon>Charadriiformes</taxon>
        <taxon>Scolopacidae</taxon>
        <taxon>Limosa</taxon>
    </lineage>
</organism>
<dbReference type="EMBL" id="KZ507446">
    <property type="protein sequence ID" value="PKU36813.1"/>
    <property type="molecule type" value="Genomic_DNA"/>
</dbReference>
<keyword evidence="2" id="KW-1185">Reference proteome</keyword>